<feature type="region of interest" description="Disordered" evidence="4">
    <location>
        <begin position="455"/>
        <end position="496"/>
    </location>
</feature>
<dbReference type="GO" id="GO:0005743">
    <property type="term" value="C:mitochondrial inner membrane"/>
    <property type="evidence" value="ECO:0007669"/>
    <property type="project" value="TreeGrafter"/>
</dbReference>
<dbReference type="Gene3D" id="3.30.70.360">
    <property type="match status" value="1"/>
</dbReference>
<evidence type="ECO:0000259" key="6">
    <source>
        <dbReference type="Pfam" id="PF03109"/>
    </source>
</evidence>
<evidence type="ECO:0000313" key="8">
    <source>
        <dbReference type="EMBL" id="PWN94377.1"/>
    </source>
</evidence>
<dbReference type="PANTHER" id="PTHR43173">
    <property type="entry name" value="ABC1 FAMILY PROTEIN"/>
    <property type="match status" value="1"/>
</dbReference>
<accession>A0A316YY46</accession>
<dbReference type="InterPro" id="IPR036264">
    <property type="entry name" value="Bact_exopeptidase_dim_dom"/>
</dbReference>
<dbReference type="InterPro" id="IPR010158">
    <property type="entry name" value="Amidase_Cbmase"/>
</dbReference>
<evidence type="ECO:0000256" key="4">
    <source>
        <dbReference type="SAM" id="MobiDB-lite"/>
    </source>
</evidence>
<feature type="region of interest" description="Disordered" evidence="4">
    <location>
        <begin position="968"/>
        <end position="987"/>
    </location>
</feature>
<proteinExistence type="inferred from homology"/>
<evidence type="ECO:0000256" key="2">
    <source>
        <dbReference type="ARBA" id="ARBA00009670"/>
    </source>
</evidence>
<keyword evidence="3" id="KW-0378">Hydrolase</keyword>
<dbReference type="InParanoid" id="A0A316YY46"/>
<feature type="domain" description="ABC1 atypical kinase-like" evidence="6">
    <location>
        <begin position="688"/>
        <end position="938"/>
    </location>
</feature>
<sequence>MHDSLHHTCQWGATAPFGAGPLETGMRRLSLDDNDAKARQWFVDETRALGCTEHIVDELGNTFAIRPGRHSGPPTAMGSHLDTQPGPGGRYDGILGVHAGVEALRVMKENNVETHYPVCVVNWTNEEGARFPYSVMASSVWAGLLGKEEAWAIREVPSLATDPSSPKTVKQELKRIGWLGPAKCDYREVPLGAHFELHIEQGPVLEREGKKIGVVLGGQAYRWFTLEIGGQEAHTGATPYANRADALQAAARIIVMSKAKAGEHQGLCSTGVLSLQPGSTNTIPGKVVMSLDIRHQDEAVVGAIEEAIRNEADAIAESEGGCTLSWRLDSDSKAPKFDAACIQAVKDSATEAVGRDKWMELRSGAGHDTFAASTRCPATMIFVPSKGGISHNEKEYTSKEDCAIGAQVLLGAVLRYDAHRAGAGSFSGSGRPSTKGSARQMHTWASIGRRAFSTSAASRLQGREGTGQQGPSANGGDAAPPKQKDTRPFAKRYPPVLKQPEAKVFDQPAVANPLETAEAHIRFRKQSKIGLGIALGLAVVGGIAYLSIGVAHAEELPLVGREAEQRKLLEAKPFNVKGLELAHEEMEKRINEAQKGQGNGSYAVLAVKRSTTIAKAVALCVWDYRKTLNQKYADSKEEQEALRQCHLRSAHRVLKALQENGGLYIKLGQHISSVILLPEEWTNTMKPLQDQNTPTPLPELEAMFRSETGWTFAEAFSEIDAKPIGVASLAQVHRAIDRKTGQALAVKLMHPEVERFSHVDMQTVNVLVKWVKKVFPQFEFTWLAEEMNDNMPLEMDFRHEAQNAQRADKDFAHYRKTSVYIPKVPWVFKRAMAMEFIDGRRPDDLAYLAEHDIDRNRVSQELSRVFAQMLYLHGFFHADPHGGNVLIRPSKDHKGSRSPYNFEVVLLDHGLYFDIDQELRTNYARFWLSLMSRSTPKVSAERRKYAKLVANIDDDLYPILESAITGRSGLEGSDPANPNGVQGKARASSILDMETGSEMSDDEQNHIRKTVMEKEGLFLSILDLLRRVPRRMLMVLKLNDLSRSLDASLHTTHGPTRPFIILARYCALAVWNDDQQRLSRRWKDARWTETFSVLGDYVASFYRYLWFYRGLSFFEAVSDVRARARKIFSFSRAFAGAMSLAEARRASSGLGEQAVRKMKEDEDQRRAREEVERDEQE</sequence>
<evidence type="ECO:0000259" key="7">
    <source>
        <dbReference type="Pfam" id="PF07687"/>
    </source>
</evidence>
<dbReference type="EMBL" id="KZ819634">
    <property type="protein sequence ID" value="PWN94377.1"/>
    <property type="molecule type" value="Genomic_DNA"/>
</dbReference>
<dbReference type="Proteomes" id="UP000245768">
    <property type="component" value="Unassembled WGS sequence"/>
</dbReference>
<dbReference type="CDD" id="cd03884">
    <property type="entry name" value="M20_bAS"/>
    <property type="match status" value="1"/>
</dbReference>
<dbReference type="InterPro" id="IPR004147">
    <property type="entry name" value="ABC1_dom"/>
</dbReference>
<dbReference type="OrthoDB" id="427480at2759"/>
<keyword evidence="9" id="KW-1185">Reference proteome</keyword>
<dbReference type="GO" id="GO:0016813">
    <property type="term" value="F:hydrolase activity, acting on carbon-nitrogen (but not peptide) bonds, in linear amidines"/>
    <property type="evidence" value="ECO:0007669"/>
    <property type="project" value="InterPro"/>
</dbReference>
<evidence type="ECO:0000256" key="3">
    <source>
        <dbReference type="ARBA" id="ARBA00022801"/>
    </source>
</evidence>
<dbReference type="SUPFAM" id="SSF56112">
    <property type="entry name" value="Protein kinase-like (PK-like)"/>
    <property type="match status" value="1"/>
</dbReference>
<feature type="transmembrane region" description="Helical" evidence="5">
    <location>
        <begin position="529"/>
        <end position="548"/>
    </location>
</feature>
<feature type="region of interest" description="Disordered" evidence="4">
    <location>
        <begin position="1145"/>
        <end position="1177"/>
    </location>
</feature>
<reference evidence="8 9" key="1">
    <citation type="journal article" date="2018" name="Mol. Biol. Evol.">
        <title>Broad Genomic Sampling Reveals a Smut Pathogenic Ancestry of the Fungal Clade Ustilaginomycotina.</title>
        <authorList>
            <person name="Kijpornyongpan T."/>
            <person name="Mondo S.J."/>
            <person name="Barry K."/>
            <person name="Sandor L."/>
            <person name="Lee J."/>
            <person name="Lipzen A."/>
            <person name="Pangilinan J."/>
            <person name="LaButti K."/>
            <person name="Hainaut M."/>
            <person name="Henrissat B."/>
            <person name="Grigoriev I.V."/>
            <person name="Spatafora J.W."/>
            <person name="Aime M.C."/>
        </authorList>
    </citation>
    <scope>NUCLEOTIDE SEQUENCE [LARGE SCALE GENOMIC DNA]</scope>
    <source>
        <strain evidence="8 9">MCA 4198</strain>
    </source>
</reference>
<dbReference type="Pfam" id="PF03109">
    <property type="entry name" value="ABC1"/>
    <property type="match status" value="1"/>
</dbReference>
<dbReference type="AlphaFoldDB" id="A0A316YY46"/>
<evidence type="ECO:0000256" key="5">
    <source>
        <dbReference type="SAM" id="Phobius"/>
    </source>
</evidence>
<dbReference type="PANTHER" id="PTHR43173:SF19">
    <property type="entry name" value="AARF DOMAIN-CONTAINING PROTEIN KINASE 1"/>
    <property type="match status" value="1"/>
</dbReference>
<dbReference type="NCBIfam" id="TIGR01879">
    <property type="entry name" value="hydantase"/>
    <property type="match status" value="1"/>
</dbReference>
<name>A0A316YY46_9BASI</name>
<comment type="similarity">
    <text evidence="2">Belongs to the protein kinase superfamily. ADCK protein kinase family.</text>
</comment>
<evidence type="ECO:0000313" key="9">
    <source>
        <dbReference type="Proteomes" id="UP000245768"/>
    </source>
</evidence>
<dbReference type="InterPro" id="IPR051130">
    <property type="entry name" value="Mito_struct-func_regulator"/>
</dbReference>
<dbReference type="InterPro" id="IPR045307">
    <property type="entry name" value="ADCK1_dom"/>
</dbReference>
<feature type="compositionally biased region" description="Basic and acidic residues" evidence="4">
    <location>
        <begin position="1154"/>
        <end position="1171"/>
    </location>
</feature>
<keyword evidence="5" id="KW-1133">Transmembrane helix</keyword>
<protein>
    <submittedName>
        <fullName evidence="8">Amidase</fullName>
    </submittedName>
</protein>
<dbReference type="STRING" id="215250.A0A316YY46"/>
<dbReference type="InterPro" id="IPR011009">
    <property type="entry name" value="Kinase-like_dom_sf"/>
</dbReference>
<feature type="region of interest" description="Disordered" evidence="4">
    <location>
        <begin position="422"/>
        <end position="441"/>
    </location>
</feature>
<feature type="compositionally biased region" description="Low complexity" evidence="4">
    <location>
        <begin position="422"/>
        <end position="433"/>
    </location>
</feature>
<dbReference type="SUPFAM" id="SSF53187">
    <property type="entry name" value="Zn-dependent exopeptidases"/>
    <property type="match status" value="1"/>
</dbReference>
<keyword evidence="5" id="KW-0812">Transmembrane</keyword>
<dbReference type="Gene3D" id="3.40.630.10">
    <property type="entry name" value="Zn peptidases"/>
    <property type="match status" value="1"/>
</dbReference>
<dbReference type="GO" id="GO:0055088">
    <property type="term" value="P:lipid homeostasis"/>
    <property type="evidence" value="ECO:0007669"/>
    <property type="project" value="TreeGrafter"/>
</dbReference>
<dbReference type="Pfam" id="PF07687">
    <property type="entry name" value="M20_dimer"/>
    <property type="match status" value="1"/>
</dbReference>
<dbReference type="InterPro" id="IPR011650">
    <property type="entry name" value="Peptidase_M20_dimer"/>
</dbReference>
<dbReference type="GO" id="GO:0007005">
    <property type="term" value="P:mitochondrion organization"/>
    <property type="evidence" value="ECO:0007669"/>
    <property type="project" value="TreeGrafter"/>
</dbReference>
<dbReference type="SUPFAM" id="SSF55031">
    <property type="entry name" value="Bacterial exopeptidase dimerisation domain"/>
    <property type="match status" value="1"/>
</dbReference>
<comment type="similarity">
    <text evidence="1">Belongs to the peptidase M20A family.</text>
</comment>
<dbReference type="Pfam" id="PF01546">
    <property type="entry name" value="Peptidase_M20"/>
    <property type="match status" value="1"/>
</dbReference>
<dbReference type="CDD" id="cd13969">
    <property type="entry name" value="ADCK1-like"/>
    <property type="match status" value="1"/>
</dbReference>
<feature type="domain" description="Peptidase M20 dimerisation" evidence="7">
    <location>
        <begin position="222"/>
        <end position="316"/>
    </location>
</feature>
<dbReference type="GeneID" id="37042755"/>
<keyword evidence="5" id="KW-0472">Membrane</keyword>
<dbReference type="RefSeq" id="XP_025381575.1">
    <property type="nucleotide sequence ID" value="XM_025520839.1"/>
</dbReference>
<dbReference type="InterPro" id="IPR002933">
    <property type="entry name" value="Peptidase_M20"/>
</dbReference>
<gene>
    <name evidence="8" type="ORF">FA10DRAFT_264915</name>
</gene>
<evidence type="ECO:0000256" key="1">
    <source>
        <dbReference type="ARBA" id="ARBA00006247"/>
    </source>
</evidence>
<organism evidence="8 9">
    <name type="scientific">Acaromyces ingoldii</name>
    <dbReference type="NCBI Taxonomy" id="215250"/>
    <lineage>
        <taxon>Eukaryota</taxon>
        <taxon>Fungi</taxon>
        <taxon>Dikarya</taxon>
        <taxon>Basidiomycota</taxon>
        <taxon>Ustilaginomycotina</taxon>
        <taxon>Exobasidiomycetes</taxon>
        <taxon>Exobasidiales</taxon>
        <taxon>Cryptobasidiaceae</taxon>
        <taxon>Acaromyces</taxon>
    </lineage>
</organism>